<dbReference type="PROSITE" id="PS51257">
    <property type="entry name" value="PROKAR_LIPOPROTEIN"/>
    <property type="match status" value="1"/>
</dbReference>
<dbReference type="EMBL" id="CAEZZO010000030">
    <property type="protein sequence ID" value="CAB4764168.1"/>
    <property type="molecule type" value="Genomic_DNA"/>
</dbReference>
<name>A0A6J6UYM0_9ZZZZ</name>
<feature type="compositionally biased region" description="Polar residues" evidence="1">
    <location>
        <begin position="94"/>
        <end position="109"/>
    </location>
</feature>
<evidence type="ECO:0000256" key="1">
    <source>
        <dbReference type="SAM" id="MobiDB-lite"/>
    </source>
</evidence>
<reference evidence="3" key="1">
    <citation type="submission" date="2020-05" db="EMBL/GenBank/DDBJ databases">
        <authorList>
            <person name="Chiriac C."/>
            <person name="Salcher M."/>
            <person name="Ghai R."/>
            <person name="Kavagutti S V."/>
        </authorList>
    </citation>
    <scope>NUCLEOTIDE SEQUENCE</scope>
</reference>
<dbReference type="Gene3D" id="2.60.40.10">
    <property type="entry name" value="Immunoglobulins"/>
    <property type="match status" value="1"/>
</dbReference>
<dbReference type="InterPro" id="IPR035986">
    <property type="entry name" value="PKD_dom_sf"/>
</dbReference>
<dbReference type="SUPFAM" id="SSF49299">
    <property type="entry name" value="PKD domain"/>
    <property type="match status" value="1"/>
</dbReference>
<protein>
    <submittedName>
        <fullName evidence="3">Unannotated protein</fullName>
    </submittedName>
</protein>
<accession>A0A6J6UYM0</accession>
<evidence type="ECO:0000313" key="3">
    <source>
        <dbReference type="EMBL" id="CAB4764168.1"/>
    </source>
</evidence>
<sequence length="263" mass="28326">MGINRYQVTLISALLLITPTYASASCINKTCVDVFTADNQLVITAQKGSQKSPTKVSSKPAPKPIVKKPVAKPAPKPAPIVKKPVSKPIAKSVTKPSTKPSTKPVTSPSKRPVIKQVAKPKKVATASLSDRLIKLLPVGDINYQPTSEPLVNLPVYFWTQTPTRFTALVPILDVVVYVNLTPTFTWSYGDGVMDISKLPGAAYPIGTITHTYKSAGNYQVNLKITWNGTWMVNGVTTPITGNAITQSISTTLSVVKAPTRFIE</sequence>
<feature type="compositionally biased region" description="Low complexity" evidence="1">
    <location>
        <begin position="79"/>
        <end position="93"/>
    </location>
</feature>
<dbReference type="CDD" id="cd00146">
    <property type="entry name" value="PKD"/>
    <property type="match status" value="1"/>
</dbReference>
<gene>
    <name evidence="3" type="ORF">UFOPK2886_00321</name>
</gene>
<dbReference type="InterPro" id="IPR013783">
    <property type="entry name" value="Ig-like_fold"/>
</dbReference>
<organism evidence="3">
    <name type="scientific">freshwater metagenome</name>
    <dbReference type="NCBI Taxonomy" id="449393"/>
    <lineage>
        <taxon>unclassified sequences</taxon>
        <taxon>metagenomes</taxon>
        <taxon>ecological metagenomes</taxon>
    </lineage>
</organism>
<dbReference type="InterPro" id="IPR000601">
    <property type="entry name" value="PKD_dom"/>
</dbReference>
<dbReference type="AlphaFoldDB" id="A0A6J6UYM0"/>
<feature type="region of interest" description="Disordered" evidence="1">
    <location>
        <begin position="46"/>
        <end position="114"/>
    </location>
</feature>
<feature type="domain" description="PKD" evidence="2">
    <location>
        <begin position="183"/>
        <end position="225"/>
    </location>
</feature>
<evidence type="ECO:0000259" key="2">
    <source>
        <dbReference type="PROSITE" id="PS50093"/>
    </source>
</evidence>
<proteinExistence type="predicted"/>
<dbReference type="Pfam" id="PF00801">
    <property type="entry name" value="PKD"/>
    <property type="match status" value="1"/>
</dbReference>
<dbReference type="PROSITE" id="PS50093">
    <property type="entry name" value="PKD"/>
    <property type="match status" value="1"/>
</dbReference>